<organism evidence="1 2">
    <name type="scientific">Tritrichomonas musculus</name>
    <dbReference type="NCBI Taxonomy" id="1915356"/>
    <lineage>
        <taxon>Eukaryota</taxon>
        <taxon>Metamonada</taxon>
        <taxon>Parabasalia</taxon>
        <taxon>Tritrichomonadida</taxon>
        <taxon>Tritrichomonadidae</taxon>
        <taxon>Tritrichomonas</taxon>
    </lineage>
</organism>
<dbReference type="SUPFAM" id="SSF48403">
    <property type="entry name" value="Ankyrin repeat"/>
    <property type="match status" value="1"/>
</dbReference>
<evidence type="ECO:0000313" key="2">
    <source>
        <dbReference type="Proteomes" id="UP001470230"/>
    </source>
</evidence>
<keyword evidence="2" id="KW-1185">Reference proteome</keyword>
<protein>
    <recommendedName>
        <fullName evidence="3">DUF3447 domain-containing protein</fullName>
    </recommendedName>
</protein>
<evidence type="ECO:0000313" key="1">
    <source>
        <dbReference type="EMBL" id="KAK8882926.1"/>
    </source>
</evidence>
<evidence type="ECO:0008006" key="3">
    <source>
        <dbReference type="Google" id="ProtNLM"/>
    </source>
</evidence>
<gene>
    <name evidence="1" type="ORF">M9Y10_045572</name>
</gene>
<dbReference type="EMBL" id="JAPFFF010000009">
    <property type="protein sequence ID" value="KAK8882926.1"/>
    <property type="molecule type" value="Genomic_DNA"/>
</dbReference>
<dbReference type="InterPro" id="IPR036770">
    <property type="entry name" value="Ankyrin_rpt-contain_sf"/>
</dbReference>
<dbReference type="PANTHER" id="PTHR24159:SF5">
    <property type="entry name" value="ANK_REP_REGION DOMAIN-CONTAINING PROTEIN"/>
    <property type="match status" value="1"/>
</dbReference>
<comment type="caution">
    <text evidence="1">The sequence shown here is derived from an EMBL/GenBank/DDBJ whole genome shotgun (WGS) entry which is preliminary data.</text>
</comment>
<accession>A0ABR2JVL4</accession>
<reference evidence="1 2" key="1">
    <citation type="submission" date="2024-04" db="EMBL/GenBank/DDBJ databases">
        <title>Tritrichomonas musculus Genome.</title>
        <authorList>
            <person name="Alves-Ferreira E."/>
            <person name="Grigg M."/>
            <person name="Lorenzi H."/>
            <person name="Galac M."/>
        </authorList>
    </citation>
    <scope>NUCLEOTIDE SEQUENCE [LARGE SCALE GENOMIC DNA]</scope>
    <source>
        <strain evidence="1 2">EAF2021</strain>
    </source>
</reference>
<name>A0ABR2JVL4_9EUKA</name>
<proteinExistence type="predicted"/>
<dbReference type="PANTHER" id="PTHR24159">
    <property type="match status" value="1"/>
</dbReference>
<sequence length="379" mass="45704">MNLDEYLEKMKKIQEKLLDYLESNKKNETLHNILEDTRFHEDRYELISLLHFVLRISNNHHRDDIFDSKIEEILRFFKEDIKTKIPNSELFHIFKSNKKILLFLHQEGLFKFDNQITKIITQKKYVKAHYPQYFSPEIREFLDDKWYPKVLKEEDCFPKKLEEEDWFTKGLPENFNEKRIKGENDDYICELIQKDLIDDFVKYVNQVSYPLDSIINQSIYETNNFLLKEEEISLIEYAVFYGSIQIFNFLKLNEVKLTPSLWLYAIHGKNGDIIHSLEENSINPNNNSYKECLNESIKCHHNDIANYILDHYLSNEKENLNDIMVNSLKYYNLYFEQKDLINESSFFYLCKYDYYIPVTILLNEKDIDINTTIIYAIKI</sequence>
<dbReference type="Proteomes" id="UP001470230">
    <property type="component" value="Unassembled WGS sequence"/>
</dbReference>